<dbReference type="EMBL" id="KB644413">
    <property type="protein sequence ID" value="EPS31558.1"/>
    <property type="molecule type" value="Genomic_DNA"/>
</dbReference>
<dbReference type="AlphaFoldDB" id="S8AYR7"/>
<proteinExistence type="predicted"/>
<keyword evidence="2" id="KW-1185">Reference proteome</keyword>
<organism evidence="1 2">
    <name type="scientific">Penicillium oxalicum (strain 114-2 / CGMCC 5302)</name>
    <name type="common">Penicillium decumbens</name>
    <dbReference type="NCBI Taxonomy" id="933388"/>
    <lineage>
        <taxon>Eukaryota</taxon>
        <taxon>Fungi</taxon>
        <taxon>Dikarya</taxon>
        <taxon>Ascomycota</taxon>
        <taxon>Pezizomycotina</taxon>
        <taxon>Eurotiomycetes</taxon>
        <taxon>Eurotiomycetidae</taxon>
        <taxon>Eurotiales</taxon>
        <taxon>Aspergillaceae</taxon>
        <taxon>Penicillium</taxon>
    </lineage>
</organism>
<protein>
    <submittedName>
        <fullName evidence="1">Uncharacterized protein</fullName>
    </submittedName>
</protein>
<sequence>MPHSKDIPNSTRPELVGLERRMTLGVEASTRVPCTLFCTSARDDFKRLWNMSRTLHLYYPT</sequence>
<reference evidence="1 2" key="1">
    <citation type="journal article" date="2013" name="PLoS ONE">
        <title>Genomic and secretomic analyses reveal unique features of the lignocellulolytic enzyme system of Penicillium decumbens.</title>
        <authorList>
            <person name="Liu G."/>
            <person name="Zhang L."/>
            <person name="Wei X."/>
            <person name="Zou G."/>
            <person name="Qin Y."/>
            <person name="Ma L."/>
            <person name="Li J."/>
            <person name="Zheng H."/>
            <person name="Wang S."/>
            <person name="Wang C."/>
            <person name="Xun L."/>
            <person name="Zhao G.-P."/>
            <person name="Zhou Z."/>
            <person name="Qu Y."/>
        </authorList>
    </citation>
    <scope>NUCLEOTIDE SEQUENCE [LARGE SCALE GENOMIC DNA]</scope>
    <source>
        <strain evidence="2">114-2 / CGMCC 5302</strain>
    </source>
</reference>
<dbReference type="Proteomes" id="UP000019376">
    <property type="component" value="Unassembled WGS sequence"/>
</dbReference>
<evidence type="ECO:0000313" key="1">
    <source>
        <dbReference type="EMBL" id="EPS31558.1"/>
    </source>
</evidence>
<name>S8AYR7_PENO1</name>
<evidence type="ECO:0000313" key="2">
    <source>
        <dbReference type="Proteomes" id="UP000019376"/>
    </source>
</evidence>
<dbReference type="HOGENOM" id="CLU_2923371_0_0_1"/>
<gene>
    <name evidence="1" type="ORF">PDE_06513</name>
</gene>
<accession>S8AYR7</accession>